<dbReference type="EMBL" id="CP086359">
    <property type="protein sequence ID" value="UNI20498.1"/>
    <property type="molecule type" value="Genomic_DNA"/>
</dbReference>
<name>A0A9Q8QIL3_9HYPO</name>
<proteinExistence type="predicted"/>
<sequence length="339" mass="37846">MGDMIDRDAPQLGFKFMTYTDVTLFATTFSHCTWDISGIIGFMKALELVLDGRDDEVPTLLGARTDILAEIASQHKSHNQDDLLLKMVSQKKVERSERRLPPLEERIIRVPFEILQRLQKRLVDEDANGDQETWTTYQPDELFLAFIVQQVARAVPEPHPLNLLNILNARLVVPSLAKAKGIYMQNLVLVAPNRLSPEVSSGPLWRTALSQRHCLAESTTPENIARSLSTVLGAIEADVDTTAIASAGDALPLLINNLNRFTNDLDVDFSSAVVRQGDTSEARRNAIGTADFCYLSIPNNPFDMMRMTMLGSYNGDACWMFGELPGRAWELLQVTLDEL</sequence>
<dbReference type="RefSeq" id="XP_047843979.1">
    <property type="nucleotide sequence ID" value="XM_047987988.1"/>
</dbReference>
<dbReference type="Proteomes" id="UP000829364">
    <property type="component" value="Chromosome 6"/>
</dbReference>
<dbReference type="OrthoDB" id="21502at2759"/>
<dbReference type="Gene3D" id="3.30.559.10">
    <property type="entry name" value="Chloramphenicol acetyltransferase-like domain"/>
    <property type="match status" value="1"/>
</dbReference>
<gene>
    <name evidence="1" type="ORF">JDV02_006578</name>
</gene>
<organism evidence="1 2">
    <name type="scientific">Purpureocillium takamizusanense</name>
    <dbReference type="NCBI Taxonomy" id="2060973"/>
    <lineage>
        <taxon>Eukaryota</taxon>
        <taxon>Fungi</taxon>
        <taxon>Dikarya</taxon>
        <taxon>Ascomycota</taxon>
        <taxon>Pezizomycotina</taxon>
        <taxon>Sordariomycetes</taxon>
        <taxon>Hypocreomycetidae</taxon>
        <taxon>Hypocreales</taxon>
        <taxon>Ophiocordycipitaceae</taxon>
        <taxon>Purpureocillium</taxon>
    </lineage>
</organism>
<keyword evidence="2" id="KW-1185">Reference proteome</keyword>
<accession>A0A9Q8QIL3</accession>
<dbReference type="KEGG" id="ptkz:JDV02_006578"/>
<reference evidence="1" key="1">
    <citation type="submission" date="2021-11" db="EMBL/GenBank/DDBJ databases">
        <title>Purpureocillium_takamizusanense_genome.</title>
        <authorList>
            <person name="Nguyen N.-H."/>
        </authorList>
    </citation>
    <scope>NUCLEOTIDE SEQUENCE</scope>
    <source>
        <strain evidence="1">PT3</strain>
    </source>
</reference>
<dbReference type="GeneID" id="72068527"/>
<evidence type="ECO:0000313" key="2">
    <source>
        <dbReference type="Proteomes" id="UP000829364"/>
    </source>
</evidence>
<dbReference type="AlphaFoldDB" id="A0A9Q8QIL3"/>
<protein>
    <submittedName>
        <fullName evidence="1">Uncharacterized protein</fullName>
    </submittedName>
</protein>
<evidence type="ECO:0000313" key="1">
    <source>
        <dbReference type="EMBL" id="UNI20498.1"/>
    </source>
</evidence>
<dbReference type="InterPro" id="IPR023213">
    <property type="entry name" value="CAT-like_dom_sf"/>
</dbReference>